<keyword evidence="5 7" id="KW-0472">Membrane</keyword>
<organism evidence="9 10">
    <name type="scientific">Phyllotreta striolata</name>
    <name type="common">Striped flea beetle</name>
    <name type="synonym">Crioceris striolata</name>
    <dbReference type="NCBI Taxonomy" id="444603"/>
    <lineage>
        <taxon>Eukaryota</taxon>
        <taxon>Metazoa</taxon>
        <taxon>Ecdysozoa</taxon>
        <taxon>Arthropoda</taxon>
        <taxon>Hexapoda</taxon>
        <taxon>Insecta</taxon>
        <taxon>Pterygota</taxon>
        <taxon>Neoptera</taxon>
        <taxon>Endopterygota</taxon>
        <taxon>Coleoptera</taxon>
        <taxon>Polyphaga</taxon>
        <taxon>Cucujiformia</taxon>
        <taxon>Chrysomeloidea</taxon>
        <taxon>Chrysomelidae</taxon>
        <taxon>Galerucinae</taxon>
        <taxon>Alticini</taxon>
        <taxon>Phyllotreta</taxon>
    </lineage>
</organism>
<name>A0A9N9TN48_PHYSR</name>
<dbReference type="GO" id="GO:0016020">
    <property type="term" value="C:membrane"/>
    <property type="evidence" value="ECO:0007669"/>
    <property type="project" value="UniProtKB-SubCell"/>
</dbReference>
<reference evidence="9" key="1">
    <citation type="submission" date="2022-01" db="EMBL/GenBank/DDBJ databases">
        <authorList>
            <person name="King R."/>
        </authorList>
    </citation>
    <scope>NUCLEOTIDE SEQUENCE</scope>
</reference>
<feature type="transmembrane region" description="Helical" evidence="7">
    <location>
        <begin position="293"/>
        <end position="319"/>
    </location>
</feature>
<protein>
    <recommendedName>
        <fullName evidence="8">Cation/H+ exchanger transmembrane domain-containing protein</fullName>
    </recommendedName>
</protein>
<feature type="transmembrane region" description="Helical" evidence="7">
    <location>
        <begin position="449"/>
        <end position="471"/>
    </location>
</feature>
<feature type="region of interest" description="Disordered" evidence="6">
    <location>
        <begin position="558"/>
        <end position="611"/>
    </location>
</feature>
<dbReference type="AlphaFoldDB" id="A0A9N9TN48"/>
<evidence type="ECO:0000256" key="2">
    <source>
        <dbReference type="ARBA" id="ARBA00007367"/>
    </source>
</evidence>
<evidence type="ECO:0000256" key="4">
    <source>
        <dbReference type="ARBA" id="ARBA00022989"/>
    </source>
</evidence>
<feature type="transmembrane region" description="Helical" evidence="7">
    <location>
        <begin position="387"/>
        <end position="405"/>
    </location>
</feature>
<feature type="transmembrane region" description="Helical" evidence="7">
    <location>
        <begin position="417"/>
        <end position="437"/>
    </location>
</feature>
<evidence type="ECO:0000313" key="10">
    <source>
        <dbReference type="Proteomes" id="UP001153712"/>
    </source>
</evidence>
<dbReference type="InterPro" id="IPR006153">
    <property type="entry name" value="Cation/H_exchanger_TM"/>
</dbReference>
<gene>
    <name evidence="9" type="ORF">PHYEVI_LOCUS5412</name>
</gene>
<feature type="transmembrane region" description="Helical" evidence="7">
    <location>
        <begin position="527"/>
        <end position="549"/>
    </location>
</feature>
<feature type="region of interest" description="Disordered" evidence="6">
    <location>
        <begin position="1"/>
        <end position="47"/>
    </location>
</feature>
<evidence type="ECO:0000256" key="6">
    <source>
        <dbReference type="SAM" id="MobiDB-lite"/>
    </source>
</evidence>
<dbReference type="InterPro" id="IPR051843">
    <property type="entry name" value="CPA1_transporter"/>
</dbReference>
<sequence>MEKHDEESHNQGYNNHAYEPSARAPTKKTADSDGKNDGKIGKNSYHKKSVENMARNRKISVEASTNSKCSNHIEDQRSWWYDFCLKFSAEDEGKAPYQPNLWKKICPQPYGLSYRKTTRIISIAFIGLFSWSVLYAIVGDSAAPPKGQLFQLILLSISAHFGGWLISFTPLPALVGMLFTGIVFQNLNVINIDASFSRLNKHLSDVALVIILIRAGLDLDPKVVKKLTLPVLKLSLIPWIVEALLIMVLTKYLMGIDWKFAVLAGCVVAAVAPAVVVPCLFRLRSKGYGVVKGIPTLIIAVASIDDALSVAIFGVIKGIIFNGSSVTQGTIFGSLSILGGVVIGIIWGFFCHLAPERNDPFAAPLRILLLLSGGMGCVFISDHLGYGGTGPIMCVTAAFVALAYWSNQGWDVEDNPAALAFEIFWMIFQPILFGITGSRIKIKDMDGEIVLACLGILIASVLIRIGVTMLVGIGCNMNLKEKLFVSVSWISKGIVQAALGPVALSLLEENGTEKEIQDSRRLMNCCILSIIVTAPTGAILTTMLGSVLLTKGKTSQPAATRARKKSRRQSFLSPELLVDEEENTENHQSHITEVIVEEDNESTKENEKSEI</sequence>
<dbReference type="PANTHER" id="PTHR31102:SF1">
    <property type="entry name" value="CATION_H+ EXCHANGER DOMAIN-CONTAINING PROTEIN"/>
    <property type="match status" value="1"/>
</dbReference>
<feature type="transmembrane region" description="Helical" evidence="7">
    <location>
        <begin position="173"/>
        <end position="190"/>
    </location>
</feature>
<feature type="transmembrane region" description="Helical" evidence="7">
    <location>
        <begin position="231"/>
        <end position="254"/>
    </location>
</feature>
<keyword evidence="10" id="KW-1185">Reference proteome</keyword>
<evidence type="ECO:0000256" key="3">
    <source>
        <dbReference type="ARBA" id="ARBA00022692"/>
    </source>
</evidence>
<dbReference type="GO" id="GO:1902600">
    <property type="term" value="P:proton transmembrane transport"/>
    <property type="evidence" value="ECO:0007669"/>
    <property type="project" value="InterPro"/>
</dbReference>
<dbReference type="PANTHER" id="PTHR31102">
    <property type="match status" value="1"/>
</dbReference>
<evidence type="ECO:0000259" key="8">
    <source>
        <dbReference type="Pfam" id="PF00999"/>
    </source>
</evidence>
<evidence type="ECO:0000313" key="9">
    <source>
        <dbReference type="EMBL" id="CAG9859027.1"/>
    </source>
</evidence>
<dbReference type="Pfam" id="PF00999">
    <property type="entry name" value="Na_H_Exchanger"/>
    <property type="match status" value="1"/>
</dbReference>
<evidence type="ECO:0000256" key="5">
    <source>
        <dbReference type="ARBA" id="ARBA00023136"/>
    </source>
</evidence>
<dbReference type="OrthoDB" id="423807at2759"/>
<feature type="transmembrane region" description="Helical" evidence="7">
    <location>
        <begin position="120"/>
        <end position="137"/>
    </location>
</feature>
<keyword evidence="4 7" id="KW-1133">Transmembrane helix</keyword>
<dbReference type="GO" id="GO:0015297">
    <property type="term" value="F:antiporter activity"/>
    <property type="evidence" value="ECO:0007669"/>
    <property type="project" value="InterPro"/>
</dbReference>
<comment type="subcellular location">
    <subcellularLocation>
        <location evidence="1">Membrane</location>
        <topology evidence="1">Multi-pass membrane protein</topology>
    </subcellularLocation>
</comment>
<proteinExistence type="inferred from homology"/>
<feature type="transmembrane region" description="Helical" evidence="7">
    <location>
        <begin position="331"/>
        <end position="351"/>
    </location>
</feature>
<feature type="compositionally biased region" description="Basic and acidic residues" evidence="6">
    <location>
        <begin position="601"/>
        <end position="611"/>
    </location>
</feature>
<keyword evidence="3 7" id="KW-0812">Transmembrane</keyword>
<accession>A0A9N9TN48</accession>
<dbReference type="InterPro" id="IPR038770">
    <property type="entry name" value="Na+/solute_symporter_sf"/>
</dbReference>
<feature type="domain" description="Cation/H+ exchanger transmembrane" evidence="8">
    <location>
        <begin position="157"/>
        <end position="542"/>
    </location>
</feature>
<comment type="similarity">
    <text evidence="2">Belongs to the monovalent cation:proton antiporter 1 (CPA1) transporter (TC 2.A.36) family.</text>
</comment>
<feature type="compositionally biased region" description="Basic and acidic residues" evidence="6">
    <location>
        <begin position="28"/>
        <end position="40"/>
    </location>
</feature>
<evidence type="ECO:0000256" key="1">
    <source>
        <dbReference type="ARBA" id="ARBA00004141"/>
    </source>
</evidence>
<evidence type="ECO:0000256" key="7">
    <source>
        <dbReference type="SAM" id="Phobius"/>
    </source>
</evidence>
<feature type="transmembrane region" description="Helical" evidence="7">
    <location>
        <begin position="260"/>
        <end position="281"/>
    </location>
</feature>
<dbReference type="EMBL" id="OU900095">
    <property type="protein sequence ID" value="CAG9859027.1"/>
    <property type="molecule type" value="Genomic_DNA"/>
</dbReference>
<dbReference type="Gene3D" id="1.20.1530.20">
    <property type="match status" value="1"/>
</dbReference>
<dbReference type="Proteomes" id="UP001153712">
    <property type="component" value="Chromosome 2"/>
</dbReference>